<keyword evidence="2" id="KW-1185">Reference proteome</keyword>
<evidence type="ECO:0000313" key="2">
    <source>
        <dbReference type="Proteomes" id="UP001085076"/>
    </source>
</evidence>
<gene>
    <name evidence="1" type="ORF">J5N97_020870</name>
</gene>
<reference evidence="1" key="2">
    <citation type="journal article" date="2022" name="Hortic Res">
        <title>The genome of Dioscorea zingiberensis sheds light on the biosynthesis, origin and evolution of the medicinally important diosgenin saponins.</title>
        <authorList>
            <person name="Li Y."/>
            <person name="Tan C."/>
            <person name="Li Z."/>
            <person name="Guo J."/>
            <person name="Li S."/>
            <person name="Chen X."/>
            <person name="Wang C."/>
            <person name="Dai X."/>
            <person name="Yang H."/>
            <person name="Song W."/>
            <person name="Hou L."/>
            <person name="Xu J."/>
            <person name="Tong Z."/>
            <person name="Xu A."/>
            <person name="Yuan X."/>
            <person name="Wang W."/>
            <person name="Yang Q."/>
            <person name="Chen L."/>
            <person name="Sun Z."/>
            <person name="Wang K."/>
            <person name="Pan B."/>
            <person name="Chen J."/>
            <person name="Bao Y."/>
            <person name="Liu F."/>
            <person name="Qi X."/>
            <person name="Gang D.R."/>
            <person name="Wen J."/>
            <person name="Li J."/>
        </authorList>
    </citation>
    <scope>NUCLEOTIDE SEQUENCE</scope>
    <source>
        <strain evidence="1">Dzin_1.0</strain>
    </source>
</reference>
<protein>
    <submittedName>
        <fullName evidence="1">Uncharacterized protein</fullName>
    </submittedName>
</protein>
<sequence>MAKPLGPAVTGEFFKRRDEWRKHPMVGEPDEACPSGSRHCPCGLRHLPRRRDRLQPLLPRFLLTPTTKPCLLLQNLAPLLRPE</sequence>
<dbReference type="Proteomes" id="UP001085076">
    <property type="component" value="Miscellaneous, Linkage group lg05"/>
</dbReference>
<reference evidence="1" key="1">
    <citation type="submission" date="2021-03" db="EMBL/GenBank/DDBJ databases">
        <authorList>
            <person name="Li Z."/>
            <person name="Yang C."/>
        </authorList>
    </citation>
    <scope>NUCLEOTIDE SEQUENCE</scope>
    <source>
        <strain evidence="1">Dzin_1.0</strain>
        <tissue evidence="1">Leaf</tissue>
    </source>
</reference>
<evidence type="ECO:0000313" key="1">
    <source>
        <dbReference type="EMBL" id="KAJ0972911.1"/>
    </source>
</evidence>
<proteinExistence type="predicted"/>
<dbReference type="EMBL" id="JAGGNH010000005">
    <property type="protein sequence ID" value="KAJ0972911.1"/>
    <property type="molecule type" value="Genomic_DNA"/>
</dbReference>
<organism evidence="1 2">
    <name type="scientific">Dioscorea zingiberensis</name>
    <dbReference type="NCBI Taxonomy" id="325984"/>
    <lineage>
        <taxon>Eukaryota</taxon>
        <taxon>Viridiplantae</taxon>
        <taxon>Streptophyta</taxon>
        <taxon>Embryophyta</taxon>
        <taxon>Tracheophyta</taxon>
        <taxon>Spermatophyta</taxon>
        <taxon>Magnoliopsida</taxon>
        <taxon>Liliopsida</taxon>
        <taxon>Dioscoreales</taxon>
        <taxon>Dioscoreaceae</taxon>
        <taxon>Dioscorea</taxon>
    </lineage>
</organism>
<name>A0A9D5CGM1_9LILI</name>
<dbReference type="AlphaFoldDB" id="A0A9D5CGM1"/>
<accession>A0A9D5CGM1</accession>
<comment type="caution">
    <text evidence="1">The sequence shown here is derived from an EMBL/GenBank/DDBJ whole genome shotgun (WGS) entry which is preliminary data.</text>
</comment>